<evidence type="ECO:0000256" key="4">
    <source>
        <dbReference type="ARBA" id="ARBA00022989"/>
    </source>
</evidence>
<dbReference type="GO" id="GO:0015221">
    <property type="term" value="F:lipopolysaccharide transmembrane transporter activity"/>
    <property type="evidence" value="ECO:0007669"/>
    <property type="project" value="InterPro"/>
</dbReference>
<dbReference type="Pfam" id="PF06835">
    <property type="entry name" value="LptC"/>
    <property type="match status" value="1"/>
</dbReference>
<protein>
    <recommendedName>
        <fullName evidence="6">Lipopolysaccharide export system protein LptC</fullName>
    </recommendedName>
</protein>
<keyword evidence="4 6" id="KW-1133">Transmembrane helix</keyword>
<dbReference type="AlphaFoldDB" id="A0A3N4WK14"/>
<feature type="transmembrane region" description="Helical" evidence="6">
    <location>
        <begin position="6"/>
        <end position="25"/>
    </location>
</feature>
<name>A0A3N4WK14_9PAST</name>
<dbReference type="InterPro" id="IPR052363">
    <property type="entry name" value="LPS_export_LptC"/>
</dbReference>
<accession>A0A3N4WK14</accession>
<dbReference type="NCBIfam" id="TIGR04409">
    <property type="entry name" value="LptC_YrbK"/>
    <property type="match status" value="1"/>
</dbReference>
<dbReference type="EMBL" id="RKQP01000001">
    <property type="protein sequence ID" value="RPE86270.1"/>
    <property type="molecule type" value="Genomic_DNA"/>
</dbReference>
<organism evidence="7 8">
    <name type="scientific">Vespertiliibacter pulmonis</name>
    <dbReference type="NCBI Taxonomy" id="1443036"/>
    <lineage>
        <taxon>Bacteria</taxon>
        <taxon>Pseudomonadati</taxon>
        <taxon>Pseudomonadota</taxon>
        <taxon>Gammaproteobacteria</taxon>
        <taxon>Pasteurellales</taxon>
        <taxon>Pasteurellaceae</taxon>
        <taxon>Vespertiliibacter</taxon>
    </lineage>
</organism>
<keyword evidence="1 6" id="KW-1003">Cell membrane</keyword>
<dbReference type="InterPro" id="IPR026265">
    <property type="entry name" value="LptC"/>
</dbReference>
<dbReference type="PANTHER" id="PTHR37481">
    <property type="entry name" value="LIPOPOLYSACCHARIDE EXPORT SYSTEM PROTEIN LPTC"/>
    <property type="match status" value="1"/>
</dbReference>
<reference evidence="7 8" key="1">
    <citation type="submission" date="2018-11" db="EMBL/GenBank/DDBJ databases">
        <title>Genomic Encyclopedia of Type Strains, Phase IV (KMG-IV): sequencing the most valuable type-strain genomes for metagenomic binning, comparative biology and taxonomic classification.</title>
        <authorList>
            <person name="Goeker M."/>
        </authorList>
    </citation>
    <scope>NUCLEOTIDE SEQUENCE [LARGE SCALE GENOMIC DNA]</scope>
    <source>
        <strain evidence="7 8">DSM 27238</strain>
    </source>
</reference>
<sequence length="237" mass="27018">MRLGFFFLSYFFVWLVSILALKVVLQFHKLFELRDKMNTRLNLILLLIVAVLGGWYISQQESDNPALANLVKREGEPEYTGRKMTTTVYDLKGQPQYFAQAQEIKRFETTERTEFLKPLLNLFDVETKLKQWKVTADYAEITKDKILTLKGNVKIEGLDPHSRLNSIETESLSINLITQDINTESVVKSSGMGFTTTGTGLVGNLKKQVATLTKNVKTYIEPTVIKQTEQQTGSEKK</sequence>
<dbReference type="HAMAP" id="MF_01915">
    <property type="entry name" value="LPS_assembly_LptC"/>
    <property type="match status" value="1"/>
</dbReference>
<comment type="function">
    <text evidence="6">Involved in the assembly of lipopolysaccharide (LPS). Required for the translocation of LPS from the inner membrane to the outer membrane. Facilitates the transfer of LPS from the inner membrane to the periplasmic protein LptA. Could be a docking site for LptA.</text>
</comment>
<feature type="transmembrane region" description="Helical" evidence="6">
    <location>
        <begin position="37"/>
        <end position="57"/>
    </location>
</feature>
<keyword evidence="5 6" id="KW-0472">Membrane</keyword>
<evidence type="ECO:0000256" key="1">
    <source>
        <dbReference type="ARBA" id="ARBA00022475"/>
    </source>
</evidence>
<keyword evidence="3 6" id="KW-0812">Transmembrane</keyword>
<dbReference type="GO" id="GO:0043165">
    <property type="term" value="P:Gram-negative-bacterium-type cell outer membrane assembly"/>
    <property type="evidence" value="ECO:0007669"/>
    <property type="project" value="UniProtKB-UniRule"/>
</dbReference>
<dbReference type="InterPro" id="IPR010664">
    <property type="entry name" value="LipoPS_assembly_LptC-rel"/>
</dbReference>
<evidence type="ECO:0000256" key="3">
    <source>
        <dbReference type="ARBA" id="ARBA00022692"/>
    </source>
</evidence>
<proteinExistence type="inferred from homology"/>
<evidence type="ECO:0000256" key="2">
    <source>
        <dbReference type="ARBA" id="ARBA00022519"/>
    </source>
</evidence>
<dbReference type="Proteomes" id="UP000281691">
    <property type="component" value="Unassembled WGS sequence"/>
</dbReference>
<comment type="caution">
    <text evidence="7">The sequence shown here is derived from an EMBL/GenBank/DDBJ whole genome shotgun (WGS) entry which is preliminary data.</text>
</comment>
<evidence type="ECO:0000313" key="7">
    <source>
        <dbReference type="EMBL" id="RPE86270.1"/>
    </source>
</evidence>
<comment type="subcellular location">
    <subcellularLocation>
        <location evidence="6">Cell inner membrane</location>
        <topology evidence="6">Single-pass membrane protein</topology>
    </subcellularLocation>
</comment>
<comment type="subunit">
    <text evidence="6">Component of the lipopolysaccharide transport and assembly complex. Interacts with LptA and the LptBFG transporter complex.</text>
</comment>
<evidence type="ECO:0000256" key="5">
    <source>
        <dbReference type="ARBA" id="ARBA00023136"/>
    </source>
</evidence>
<dbReference type="GO" id="GO:0005886">
    <property type="term" value="C:plasma membrane"/>
    <property type="evidence" value="ECO:0007669"/>
    <property type="project" value="UniProtKB-SubCell"/>
</dbReference>
<gene>
    <name evidence="6" type="primary">lptC</name>
    <name evidence="7" type="ORF">EDC46_0665</name>
</gene>
<dbReference type="GO" id="GO:0017089">
    <property type="term" value="F:glycolipid transfer activity"/>
    <property type="evidence" value="ECO:0007669"/>
    <property type="project" value="TreeGrafter"/>
</dbReference>
<keyword evidence="2 6" id="KW-0997">Cell inner membrane</keyword>
<evidence type="ECO:0000256" key="6">
    <source>
        <dbReference type="HAMAP-Rule" id="MF_01915"/>
    </source>
</evidence>
<comment type="caution">
    <text evidence="6">Lacks conserved residue(s) required for the propagation of feature annotation.</text>
</comment>
<dbReference type="Gene3D" id="2.60.450.10">
    <property type="entry name" value="Lipopolysaccharide (LPS) transport protein A like domain"/>
    <property type="match status" value="1"/>
</dbReference>
<evidence type="ECO:0000313" key="8">
    <source>
        <dbReference type="Proteomes" id="UP000281691"/>
    </source>
</evidence>
<keyword evidence="8" id="KW-1185">Reference proteome</keyword>
<comment type="similarity">
    <text evidence="6">Belongs to the LptC family.</text>
</comment>
<dbReference type="GO" id="GO:0030288">
    <property type="term" value="C:outer membrane-bounded periplasmic space"/>
    <property type="evidence" value="ECO:0007669"/>
    <property type="project" value="TreeGrafter"/>
</dbReference>
<dbReference type="PANTHER" id="PTHR37481:SF1">
    <property type="entry name" value="LIPOPOLYSACCHARIDE EXPORT SYSTEM PROTEIN LPTC"/>
    <property type="match status" value="1"/>
</dbReference>